<protein>
    <submittedName>
        <fullName evidence="3">Bacterial SH3 domain protein</fullName>
    </submittedName>
</protein>
<evidence type="ECO:0000313" key="3">
    <source>
        <dbReference type="EMBL" id="ASP19410.1"/>
    </source>
</evidence>
<sequence>MVRIMVVTFAVLGWAWYALSGGRDFVPGDNGVSILADVDTTAPSAVPDRPSLAGLQPIPATKNTPGPAPRITSLSVREPLPSKSVKATVPPVGPAAGAAPTLMTEVTPAALFADSVVQPAAQPVDEIALALAGAIPIDEDPFDPDAPMQRIAGLGTSLPLGTKMGGALAPEFVPEERDLRVVSASRVNLRDGPATSYGIVAKLDEGIEVEVLDDTGDGWVKLRLVDAETEGWMSDDFLNIPN</sequence>
<name>A0A222DZQ3_9RHOB</name>
<evidence type="ECO:0000256" key="1">
    <source>
        <dbReference type="SAM" id="MobiDB-lite"/>
    </source>
</evidence>
<organism evidence="3 4">
    <name type="scientific">Antarctobacter heliothermus</name>
    <dbReference type="NCBI Taxonomy" id="74033"/>
    <lineage>
        <taxon>Bacteria</taxon>
        <taxon>Pseudomonadati</taxon>
        <taxon>Pseudomonadota</taxon>
        <taxon>Alphaproteobacteria</taxon>
        <taxon>Rhodobacterales</taxon>
        <taxon>Roseobacteraceae</taxon>
        <taxon>Antarctobacter</taxon>
    </lineage>
</organism>
<dbReference type="OrthoDB" id="7433551at2"/>
<dbReference type="InterPro" id="IPR003646">
    <property type="entry name" value="SH3-like_bac-type"/>
</dbReference>
<dbReference type="SMART" id="SM00287">
    <property type="entry name" value="SH3b"/>
    <property type="match status" value="1"/>
</dbReference>
<evidence type="ECO:0000313" key="4">
    <source>
        <dbReference type="Proteomes" id="UP000203589"/>
    </source>
</evidence>
<feature type="region of interest" description="Disordered" evidence="1">
    <location>
        <begin position="42"/>
        <end position="71"/>
    </location>
</feature>
<reference evidence="3 4" key="1">
    <citation type="submission" date="2017-07" db="EMBL/GenBank/DDBJ databases">
        <title>Genome Sequence of Antarctobacter heliothermus Strain SMS3 Isolated from a culture of the Diatom Skeletonema marinoi.</title>
        <authorList>
            <person name="Topel M."/>
            <person name="Pinder M.I.M."/>
            <person name="Johansson O.N."/>
            <person name="Kourtchenko O."/>
            <person name="Godhe A."/>
            <person name="Clarke A.K."/>
        </authorList>
    </citation>
    <scope>NUCLEOTIDE SEQUENCE [LARGE SCALE GENOMIC DNA]</scope>
    <source>
        <strain evidence="3 4">SMS3</strain>
    </source>
</reference>
<accession>A0A222DZQ3</accession>
<proteinExistence type="predicted"/>
<dbReference type="Proteomes" id="UP000203589">
    <property type="component" value="Chromosome"/>
</dbReference>
<keyword evidence="4" id="KW-1185">Reference proteome</keyword>
<dbReference type="EMBL" id="CP022540">
    <property type="protein sequence ID" value="ASP19410.1"/>
    <property type="molecule type" value="Genomic_DNA"/>
</dbReference>
<feature type="domain" description="SH3b" evidence="2">
    <location>
        <begin position="177"/>
        <end position="241"/>
    </location>
</feature>
<dbReference type="AlphaFoldDB" id="A0A222DZQ3"/>
<dbReference type="KEGG" id="aht:ANTHELSMS3_00692"/>
<dbReference type="PROSITE" id="PS51781">
    <property type="entry name" value="SH3B"/>
    <property type="match status" value="1"/>
</dbReference>
<gene>
    <name evidence="3" type="ORF">ANTHELSMS3_00692</name>
</gene>
<dbReference type="RefSeq" id="WP_094033651.1">
    <property type="nucleotide sequence ID" value="NZ_CP022540.1"/>
</dbReference>
<evidence type="ECO:0000259" key="2">
    <source>
        <dbReference type="PROSITE" id="PS51781"/>
    </source>
</evidence>
<dbReference type="Gene3D" id="2.30.30.40">
    <property type="entry name" value="SH3 Domains"/>
    <property type="match status" value="1"/>
</dbReference>
<dbReference type="Pfam" id="PF08239">
    <property type="entry name" value="SH3_3"/>
    <property type="match status" value="1"/>
</dbReference>